<comment type="caution">
    <text evidence="2">The sequence shown here is derived from an EMBL/GenBank/DDBJ whole genome shotgun (WGS) entry which is preliminary data.</text>
</comment>
<sequence>MVSRILLLLFLSQSLWASDRSAPDSLLTAMQSGDEYLIDDTFNKIKTGRNNKYLSYMENIFHSPENYTETINIDIVKIHAADVLVQAYRNRNYHNEEYLKDIYSYSLEMAKSEHRIEAQTAINIIGLYDKRDGFELLLDILKEENPVTHSASVIAVTSMCNSYNDEEFKEALEHLSELNREKALSIEDRLGKSLRSSSWCDQKEPLRGKKGTYMDARPMSTAFLLNYFIFITPDIQHAGTEMKNGKRHISGFYHGSHYCRALMRFKKPLSPMHPTGLDDRCPHSGSDKGKPFFYFISAAILPSWVSKMVMQ</sequence>
<protein>
    <recommendedName>
        <fullName evidence="4">HEAT repeat domain-containing protein</fullName>
    </recommendedName>
</protein>
<evidence type="ECO:0000313" key="2">
    <source>
        <dbReference type="EMBL" id="RDH44081.1"/>
    </source>
</evidence>
<dbReference type="InterPro" id="IPR016024">
    <property type="entry name" value="ARM-type_fold"/>
</dbReference>
<feature type="chain" id="PRO_5020252616" description="HEAT repeat domain-containing protein" evidence="1">
    <location>
        <begin position="18"/>
        <end position="311"/>
    </location>
</feature>
<keyword evidence="1" id="KW-0732">Signal</keyword>
<dbReference type="AlphaFoldDB" id="A0A4V1INK8"/>
<gene>
    <name evidence="2" type="ORF">B9G39_11825</name>
</gene>
<dbReference type="EMBL" id="NDXW01000001">
    <property type="protein sequence ID" value="RDH44081.1"/>
    <property type="molecule type" value="Genomic_DNA"/>
</dbReference>
<evidence type="ECO:0000313" key="3">
    <source>
        <dbReference type="Proteomes" id="UP000257039"/>
    </source>
</evidence>
<accession>A0A4V1INK8</accession>
<proteinExistence type="predicted"/>
<dbReference type="Proteomes" id="UP000257039">
    <property type="component" value="Unassembled WGS sequence"/>
</dbReference>
<feature type="signal peptide" evidence="1">
    <location>
        <begin position="1"/>
        <end position="17"/>
    </location>
</feature>
<name>A0A4V1INK8_9GAMM</name>
<evidence type="ECO:0008006" key="4">
    <source>
        <dbReference type="Google" id="ProtNLM"/>
    </source>
</evidence>
<reference evidence="2 3" key="1">
    <citation type="submission" date="2017-04" db="EMBL/GenBank/DDBJ databases">
        <title>Draft genome sequence of Zooshikella ganghwensis VG4 isolated from Red Sea sediments.</title>
        <authorList>
            <person name="Rehman Z."/>
            <person name="Alam I."/>
            <person name="Kamau A."/>
            <person name="Bajic V."/>
            <person name="Leiknes T."/>
        </authorList>
    </citation>
    <scope>NUCLEOTIDE SEQUENCE [LARGE SCALE GENOMIC DNA]</scope>
    <source>
        <strain evidence="2 3">VG4</strain>
    </source>
</reference>
<dbReference type="SUPFAM" id="SSF48371">
    <property type="entry name" value="ARM repeat"/>
    <property type="match status" value="1"/>
</dbReference>
<dbReference type="RefSeq" id="WP_094787295.1">
    <property type="nucleotide sequence ID" value="NZ_NDXW01000001.1"/>
</dbReference>
<evidence type="ECO:0000256" key="1">
    <source>
        <dbReference type="SAM" id="SignalP"/>
    </source>
</evidence>
<keyword evidence="3" id="KW-1185">Reference proteome</keyword>
<organism evidence="2 3">
    <name type="scientific">Zooshikella ganghwensis</name>
    <dbReference type="NCBI Taxonomy" id="202772"/>
    <lineage>
        <taxon>Bacteria</taxon>
        <taxon>Pseudomonadati</taxon>
        <taxon>Pseudomonadota</taxon>
        <taxon>Gammaproteobacteria</taxon>
        <taxon>Oceanospirillales</taxon>
        <taxon>Zooshikellaceae</taxon>
        <taxon>Zooshikella</taxon>
    </lineage>
</organism>